<feature type="binding site" evidence="5">
    <location>
        <position position="109"/>
    </location>
    <ligand>
        <name>FAD</name>
        <dbReference type="ChEBI" id="CHEBI:57692"/>
    </ligand>
</feature>
<comment type="cofactor">
    <cofactor evidence="5">
        <name>FAD</name>
        <dbReference type="ChEBI" id="CHEBI:57692"/>
    </cofactor>
</comment>
<dbReference type="PANTHER" id="PTHR46972">
    <property type="entry name" value="MONOOXYGENASE ASQM-RELATED"/>
    <property type="match status" value="1"/>
</dbReference>
<sequence>MATKAQQHIAIIGGGPGGLMLALVLQKKGIRSTIYEREISDQNAKRGGSLDIHEDSGQLALREVGLLEQFQAIARYSGQDLRLFDKHGKIHIDNVADDNAPGDRPEIDRGKLCELLLNALEPGCIRYGYKLVEALPLDEGKHELRFDNGHTDIVDLVVGADGAFSRVRPLLTDAVAEYTGISRVDLSIDSTAHPELAAFNSRGSMFALGDNKSISGQLNGDGRIRVGLSFRADRDWLDHCGVAFDQPGEAKQQLLTYFDDWAESLKSYIRCADGAIMTRRIYTLPIGLRWDTQPGVTLIGDAAHLAPPAGDGVNLAMRDAMELALSIVQHKGDLVKAIETYERKMFAYSSGSAQMSYESFNLMLSDDAVTKVKNLLEKFLEGADSSE</sequence>
<evidence type="ECO:0000259" key="6">
    <source>
        <dbReference type="Pfam" id="PF01494"/>
    </source>
</evidence>
<dbReference type="HAMAP" id="MF_00845">
    <property type="entry name" value="TetX_monooxygenase"/>
    <property type="match status" value="1"/>
</dbReference>
<evidence type="ECO:0000313" key="8">
    <source>
        <dbReference type="Proteomes" id="UP001549098"/>
    </source>
</evidence>
<comment type="function">
    <text evidence="5">An FAD-requiring monooxygenase active on some tetracycline antibiotic derivatives, which leads to their inactivation. Hydroxylates carbon 11a of tetracycline and some analogs.</text>
</comment>
<keyword evidence="4 5" id="KW-0503">Monooxygenase</keyword>
<name>A0ABV2EZH6_9BACL</name>
<dbReference type="PRINTS" id="PR00420">
    <property type="entry name" value="RNGMNOXGNASE"/>
</dbReference>
<comment type="catalytic activity">
    <reaction evidence="5">
        <text>a tetracycline + NADPH + O2 + H(+) = an 11a-hydroxytetracycline + NADP(+) + H2O</text>
        <dbReference type="Rhea" id="RHEA:61444"/>
        <dbReference type="ChEBI" id="CHEBI:15377"/>
        <dbReference type="ChEBI" id="CHEBI:15378"/>
        <dbReference type="ChEBI" id="CHEBI:15379"/>
        <dbReference type="ChEBI" id="CHEBI:57783"/>
        <dbReference type="ChEBI" id="CHEBI:58349"/>
        <dbReference type="ChEBI" id="CHEBI:144644"/>
        <dbReference type="ChEBI" id="CHEBI:144645"/>
    </reaction>
</comment>
<organism evidence="7 8">
    <name type="scientific">Paenibacillus favisporus</name>
    <dbReference type="NCBI Taxonomy" id="221028"/>
    <lineage>
        <taxon>Bacteria</taxon>
        <taxon>Bacillati</taxon>
        <taxon>Bacillota</taxon>
        <taxon>Bacilli</taxon>
        <taxon>Bacillales</taxon>
        <taxon>Paenibacillaceae</taxon>
        <taxon>Paenibacillus</taxon>
    </lineage>
</organism>
<comment type="subcellular location">
    <subcellularLocation>
        <location evidence="5">Cytoplasm</location>
    </subcellularLocation>
</comment>
<dbReference type="Pfam" id="PF01494">
    <property type="entry name" value="FAD_binding_3"/>
    <property type="match status" value="2"/>
</dbReference>
<comment type="similarity">
    <text evidence="5">Belongs to the aromatic-ring hydroxylase family. TetX subfamily.</text>
</comment>
<keyword evidence="1 5" id="KW-0285">Flavoprotein</keyword>
<comment type="caution">
    <text evidence="7">The sequence shown here is derived from an EMBL/GenBank/DDBJ whole genome shotgun (WGS) entry which is preliminary data.</text>
</comment>
<dbReference type="PANTHER" id="PTHR46972:SF1">
    <property type="entry name" value="FAD DEPENDENT OXIDOREDUCTASE DOMAIN-CONTAINING PROTEIN"/>
    <property type="match status" value="1"/>
</dbReference>
<dbReference type="InterPro" id="IPR036188">
    <property type="entry name" value="FAD/NAD-bd_sf"/>
</dbReference>
<evidence type="ECO:0000256" key="5">
    <source>
        <dbReference type="HAMAP-Rule" id="MF_00845"/>
    </source>
</evidence>
<feature type="domain" description="FAD-binding" evidence="6">
    <location>
        <begin position="295"/>
        <end position="329"/>
    </location>
</feature>
<keyword evidence="5" id="KW-0963">Cytoplasm</keyword>
<keyword evidence="3 5" id="KW-0560">Oxidoreductase</keyword>
<dbReference type="InterPro" id="IPR002938">
    <property type="entry name" value="FAD-bd"/>
</dbReference>
<evidence type="ECO:0000256" key="1">
    <source>
        <dbReference type="ARBA" id="ARBA00022630"/>
    </source>
</evidence>
<reference evidence="7 8" key="1">
    <citation type="submission" date="2024-06" db="EMBL/GenBank/DDBJ databases">
        <title>Genomic Encyclopedia of Type Strains, Phase IV (KMG-IV): sequencing the most valuable type-strain genomes for metagenomic binning, comparative biology and taxonomic classification.</title>
        <authorList>
            <person name="Goeker M."/>
        </authorList>
    </citation>
    <scope>NUCLEOTIDE SEQUENCE [LARGE SCALE GENOMIC DNA]</scope>
    <source>
        <strain evidence="7 8">DSM 17253</strain>
    </source>
</reference>
<feature type="binding site" evidence="5">
    <location>
        <position position="301"/>
    </location>
    <ligand>
        <name>FAD</name>
        <dbReference type="ChEBI" id="CHEBI:57692"/>
    </ligand>
</feature>
<dbReference type="Gene3D" id="3.50.50.60">
    <property type="entry name" value="FAD/NAD(P)-binding domain"/>
    <property type="match status" value="1"/>
</dbReference>
<comment type="subunit">
    <text evidence="5">Monomer.</text>
</comment>
<keyword evidence="5" id="KW-0547">Nucleotide-binding</keyword>
<feature type="domain" description="FAD-binding" evidence="6">
    <location>
        <begin position="9"/>
        <end position="172"/>
    </location>
</feature>
<evidence type="ECO:0000256" key="4">
    <source>
        <dbReference type="ARBA" id="ARBA00023033"/>
    </source>
</evidence>
<evidence type="ECO:0000256" key="3">
    <source>
        <dbReference type="ARBA" id="ARBA00023002"/>
    </source>
</evidence>
<dbReference type="Proteomes" id="UP001549098">
    <property type="component" value="Unassembled WGS sequence"/>
</dbReference>
<accession>A0ABV2EZH6</accession>
<gene>
    <name evidence="7" type="ORF">ABID47_001504</name>
</gene>
<evidence type="ECO:0000256" key="2">
    <source>
        <dbReference type="ARBA" id="ARBA00022827"/>
    </source>
</evidence>
<dbReference type="EC" id="1.14.13.-" evidence="5"/>
<dbReference type="SUPFAM" id="SSF51905">
    <property type="entry name" value="FAD/NAD(P)-binding domain"/>
    <property type="match status" value="1"/>
</dbReference>
<dbReference type="InterPro" id="IPR043683">
    <property type="entry name" value="TetX_monooxygenase"/>
</dbReference>
<protein>
    <recommendedName>
        <fullName evidence="5">Flavin-dependent monooxygenase</fullName>
    </recommendedName>
    <alternativeName>
        <fullName evidence="5">TetX monooxygenase</fullName>
        <shortName evidence="5">TetX</shortName>
        <ecNumber evidence="5">1.14.13.-</ecNumber>
    </alternativeName>
</protein>
<comment type="domain">
    <text evidence="5">Consists of an N-terminal FAD-binding domain with a Rossman fold and a C-terminal substrate-binding domain.</text>
</comment>
<proteinExistence type="inferred from homology"/>
<comment type="caution">
    <text evidence="5">Lacks conserved residue(s) required for the propagation of feature annotation.</text>
</comment>
<evidence type="ECO:0000313" key="7">
    <source>
        <dbReference type="EMBL" id="MET3544910.1"/>
    </source>
</evidence>
<feature type="binding site" evidence="5">
    <location>
        <position position="51"/>
    </location>
    <ligand>
        <name>FAD</name>
        <dbReference type="ChEBI" id="CHEBI:57692"/>
    </ligand>
</feature>
<keyword evidence="8" id="KW-1185">Reference proteome</keyword>
<dbReference type="EMBL" id="JBEPLV010000001">
    <property type="protein sequence ID" value="MET3544910.1"/>
    <property type="molecule type" value="Genomic_DNA"/>
</dbReference>
<keyword evidence="2 5" id="KW-0274">FAD</keyword>
<keyword evidence="5" id="KW-0521">NADP</keyword>